<dbReference type="GO" id="GO:0042883">
    <property type="term" value="P:cysteine transport"/>
    <property type="evidence" value="ECO:0007669"/>
    <property type="project" value="InterPro"/>
</dbReference>
<dbReference type="GO" id="GO:0005524">
    <property type="term" value="F:ATP binding"/>
    <property type="evidence" value="ECO:0007669"/>
    <property type="project" value="UniProtKB-KW"/>
</dbReference>
<dbReference type="PROSITE" id="PS00211">
    <property type="entry name" value="ABC_TRANSPORTER_1"/>
    <property type="match status" value="1"/>
</dbReference>
<dbReference type="PROSITE" id="PS50929">
    <property type="entry name" value="ABC_TM1F"/>
    <property type="match status" value="1"/>
</dbReference>
<evidence type="ECO:0000256" key="6">
    <source>
        <dbReference type="ARBA" id="ARBA00023136"/>
    </source>
</evidence>
<keyword evidence="6 7" id="KW-0472">Membrane</keyword>
<dbReference type="InterPro" id="IPR003593">
    <property type="entry name" value="AAA+_ATPase"/>
</dbReference>
<evidence type="ECO:0000256" key="7">
    <source>
        <dbReference type="SAM" id="Phobius"/>
    </source>
</evidence>
<keyword evidence="5 7" id="KW-1133">Transmembrane helix</keyword>
<reference evidence="10 11" key="1">
    <citation type="submission" date="2018-06" db="EMBL/GenBank/DDBJ databases">
        <authorList>
            <consortium name="Pathogen Informatics"/>
            <person name="Doyle S."/>
        </authorList>
    </citation>
    <scope>NUCLEOTIDE SEQUENCE [LARGE SCALE GENOMIC DNA]</scope>
    <source>
        <strain evidence="10 11">NCTC10571</strain>
    </source>
</reference>
<evidence type="ECO:0000313" key="10">
    <source>
        <dbReference type="EMBL" id="STY70121.1"/>
    </source>
</evidence>
<gene>
    <name evidence="10" type="primary">cydD</name>
    <name evidence="10" type="ORF">NCTC10571_00228</name>
</gene>
<dbReference type="NCBIfam" id="TIGR02857">
    <property type="entry name" value="CydD"/>
    <property type="match status" value="1"/>
</dbReference>
<dbReference type="CDD" id="cd03228">
    <property type="entry name" value="ABCC_MRP_Like"/>
    <property type="match status" value="1"/>
</dbReference>
<feature type="transmembrane region" description="Helical" evidence="7">
    <location>
        <begin position="54"/>
        <end position="75"/>
    </location>
</feature>
<accession>A0A378NP37</accession>
<dbReference type="Pfam" id="PF00005">
    <property type="entry name" value="ABC_tran"/>
    <property type="match status" value="1"/>
</dbReference>
<dbReference type="Gene3D" id="3.40.50.300">
    <property type="entry name" value="P-loop containing nucleotide triphosphate hydrolases"/>
    <property type="match status" value="1"/>
</dbReference>
<dbReference type="SUPFAM" id="SSF52540">
    <property type="entry name" value="P-loop containing nucleoside triphosphate hydrolases"/>
    <property type="match status" value="1"/>
</dbReference>
<evidence type="ECO:0000256" key="3">
    <source>
        <dbReference type="ARBA" id="ARBA00022741"/>
    </source>
</evidence>
<dbReference type="PANTHER" id="PTHR24221">
    <property type="entry name" value="ATP-BINDING CASSETTE SUB-FAMILY B"/>
    <property type="match status" value="1"/>
</dbReference>
<dbReference type="EMBL" id="UGPP01000001">
    <property type="protein sequence ID" value="STY70121.1"/>
    <property type="molecule type" value="Genomic_DNA"/>
</dbReference>
<evidence type="ECO:0000256" key="5">
    <source>
        <dbReference type="ARBA" id="ARBA00022989"/>
    </source>
</evidence>
<dbReference type="CDD" id="cd18584">
    <property type="entry name" value="ABC_6TM_AarD_CydD"/>
    <property type="match status" value="1"/>
</dbReference>
<name>A0A378NP37_9FIRM</name>
<dbReference type="GO" id="GO:0005886">
    <property type="term" value="C:plasma membrane"/>
    <property type="evidence" value="ECO:0007669"/>
    <property type="project" value="UniProtKB-SubCell"/>
</dbReference>
<dbReference type="InterPro" id="IPR027417">
    <property type="entry name" value="P-loop_NTPase"/>
</dbReference>
<keyword evidence="3" id="KW-0547">Nucleotide-binding</keyword>
<dbReference type="Gene3D" id="1.20.1560.10">
    <property type="entry name" value="ABC transporter type 1, transmembrane domain"/>
    <property type="match status" value="1"/>
</dbReference>
<dbReference type="RefSeq" id="WP_115150878.1">
    <property type="nucleotide sequence ID" value="NZ_UGPP01000001.1"/>
</dbReference>
<evidence type="ECO:0000313" key="11">
    <source>
        <dbReference type="Proteomes" id="UP000255234"/>
    </source>
</evidence>
<dbReference type="PANTHER" id="PTHR24221:SF590">
    <property type="entry name" value="COMPONENT LINKED WITH THE ASSEMBLY OF CYTOCHROME' TRANSPORT TRANSMEMBRANE ATP-BINDING PROTEIN ABC TRANSPORTER CYDD-RELATED"/>
    <property type="match status" value="1"/>
</dbReference>
<keyword evidence="4 10" id="KW-0067">ATP-binding</keyword>
<dbReference type="Proteomes" id="UP000255234">
    <property type="component" value="Unassembled WGS sequence"/>
</dbReference>
<feature type="transmembrane region" description="Helical" evidence="7">
    <location>
        <begin position="17"/>
        <end position="42"/>
    </location>
</feature>
<proteinExistence type="predicted"/>
<dbReference type="Pfam" id="PF00664">
    <property type="entry name" value="ABC_membrane"/>
    <property type="match status" value="1"/>
</dbReference>
<evidence type="ECO:0000256" key="1">
    <source>
        <dbReference type="ARBA" id="ARBA00004651"/>
    </source>
</evidence>
<dbReference type="PROSITE" id="PS50893">
    <property type="entry name" value="ABC_TRANSPORTER_2"/>
    <property type="match status" value="1"/>
</dbReference>
<dbReference type="InterPro" id="IPR014216">
    <property type="entry name" value="ABC_transptr_CydD"/>
</dbReference>
<dbReference type="SMART" id="SM00382">
    <property type="entry name" value="AAA"/>
    <property type="match status" value="1"/>
</dbReference>
<evidence type="ECO:0000259" key="9">
    <source>
        <dbReference type="PROSITE" id="PS50929"/>
    </source>
</evidence>
<sequence>MIDKNLLKDIFPFKRQLILVMISNIMQAMMIVAIAYIIAYIADKLLLSRLESSTATPLLVLLFFFFCIKAILNYFNHYQMEKISLNVQSNLRKQLFAVLAQRSFLANSYAKGQWIALITKGVDKLDIYLTSFIPQLGLLSTIPLILLIFTFINDWISGLIFLITAPLIPFFMILIGKIADKENKKQWQVFQKLTMYMADLLPGLLIVKAYNQTQRQLSEINKNGKLFSQATLKVLRIAFISAFMLEFISTLSIAIIAVNIGLRLIYGHVEFLPVFFILLIAPQFYQPFRQFGSAFHDAMNGITASSEIYAMIDKLNCIKESKANLKLDDADMVQIELKNVYYKYQDNDKWAIDDLSLKIEKGKQIVLTGDNGAGKSTLFKLLLGIEKCQSGEILINDYNLADLDKQWWQSQIGWVAQEPYIFSATISENITLGRDFNLKEIEHICQLVNLDEFIKSLPQGYDTEMTSAMNLSSGQKRRLGLARALIGRPKLLLLDEPMENLDVYNEKLIQRILFDLKNKVTVIIIGHRLQTLKNADELIYLQQGKLVDSEKIKDKINYFSEIIEGERSI</sequence>
<dbReference type="InterPro" id="IPR036640">
    <property type="entry name" value="ABC1_TM_sf"/>
</dbReference>
<dbReference type="InterPro" id="IPR017871">
    <property type="entry name" value="ABC_transporter-like_CS"/>
</dbReference>
<protein>
    <submittedName>
        <fullName evidence="10">ATP-binding/permease protein CydD</fullName>
    </submittedName>
</protein>
<feature type="domain" description="ABC transporter" evidence="8">
    <location>
        <begin position="335"/>
        <end position="568"/>
    </location>
</feature>
<feature type="domain" description="ABC transmembrane type-1" evidence="9">
    <location>
        <begin position="18"/>
        <end position="300"/>
    </location>
</feature>
<dbReference type="InterPro" id="IPR011527">
    <property type="entry name" value="ABC1_TM_dom"/>
</dbReference>
<dbReference type="SUPFAM" id="SSF90123">
    <property type="entry name" value="ABC transporter transmembrane region"/>
    <property type="match status" value="1"/>
</dbReference>
<dbReference type="GO" id="GO:0016887">
    <property type="term" value="F:ATP hydrolysis activity"/>
    <property type="evidence" value="ECO:0007669"/>
    <property type="project" value="InterPro"/>
</dbReference>
<keyword evidence="2 7" id="KW-0812">Transmembrane</keyword>
<feature type="transmembrane region" description="Helical" evidence="7">
    <location>
        <begin position="264"/>
        <end position="285"/>
    </location>
</feature>
<comment type="subcellular location">
    <subcellularLocation>
        <location evidence="1">Cell membrane</location>
        <topology evidence="1">Multi-pass membrane protein</topology>
    </subcellularLocation>
</comment>
<dbReference type="InterPro" id="IPR003439">
    <property type="entry name" value="ABC_transporter-like_ATP-bd"/>
</dbReference>
<feature type="transmembrane region" description="Helical" evidence="7">
    <location>
        <begin position="234"/>
        <end position="258"/>
    </location>
</feature>
<dbReference type="GO" id="GO:0140359">
    <property type="term" value="F:ABC-type transporter activity"/>
    <property type="evidence" value="ECO:0007669"/>
    <property type="project" value="InterPro"/>
</dbReference>
<feature type="transmembrane region" description="Helical" evidence="7">
    <location>
        <begin position="127"/>
        <end position="149"/>
    </location>
</feature>
<evidence type="ECO:0000256" key="4">
    <source>
        <dbReference type="ARBA" id="ARBA00022840"/>
    </source>
</evidence>
<feature type="transmembrane region" description="Helical" evidence="7">
    <location>
        <begin position="155"/>
        <end position="175"/>
    </location>
</feature>
<organism evidence="10 11">
    <name type="scientific">Megamonas hypermegale</name>
    <dbReference type="NCBI Taxonomy" id="158847"/>
    <lineage>
        <taxon>Bacteria</taxon>
        <taxon>Bacillati</taxon>
        <taxon>Bacillota</taxon>
        <taxon>Negativicutes</taxon>
        <taxon>Selenomonadales</taxon>
        <taxon>Selenomonadaceae</taxon>
        <taxon>Megamonas</taxon>
    </lineage>
</organism>
<evidence type="ECO:0000256" key="2">
    <source>
        <dbReference type="ARBA" id="ARBA00022692"/>
    </source>
</evidence>
<evidence type="ECO:0000259" key="8">
    <source>
        <dbReference type="PROSITE" id="PS50893"/>
    </source>
</evidence>
<dbReference type="AlphaFoldDB" id="A0A378NP37"/>
<dbReference type="InterPro" id="IPR039421">
    <property type="entry name" value="Type_1_exporter"/>
</dbReference>